<evidence type="ECO:0000259" key="2">
    <source>
        <dbReference type="Pfam" id="PF06985"/>
    </source>
</evidence>
<dbReference type="PANTHER" id="PTHR24148">
    <property type="entry name" value="ANKYRIN REPEAT DOMAIN-CONTAINING PROTEIN 39 HOMOLOG-RELATED"/>
    <property type="match status" value="1"/>
</dbReference>
<comment type="caution">
    <text evidence="3">The sequence shown here is derived from an EMBL/GenBank/DDBJ whole genome shotgun (WGS) entry which is preliminary data.</text>
</comment>
<dbReference type="Proteomes" id="UP000265631">
    <property type="component" value="Unassembled WGS sequence"/>
</dbReference>
<dbReference type="InterPro" id="IPR052895">
    <property type="entry name" value="HetReg/Transcr_Mod"/>
</dbReference>
<dbReference type="AlphaFoldDB" id="A0A395MQ15"/>
<keyword evidence="4" id="KW-1185">Reference proteome</keyword>
<reference evidence="3 4" key="1">
    <citation type="journal article" date="2018" name="PLoS Pathog.">
        <title>Evolution of structural diversity of trichothecenes, a family of toxins produced by plant pathogenic and entomopathogenic fungi.</title>
        <authorList>
            <person name="Proctor R.H."/>
            <person name="McCormick S.P."/>
            <person name="Kim H.S."/>
            <person name="Cardoza R.E."/>
            <person name="Stanley A.M."/>
            <person name="Lindo L."/>
            <person name="Kelly A."/>
            <person name="Brown D.W."/>
            <person name="Lee T."/>
            <person name="Vaughan M.M."/>
            <person name="Alexander N.J."/>
            <person name="Busman M."/>
            <person name="Gutierrez S."/>
        </authorList>
    </citation>
    <scope>NUCLEOTIDE SEQUENCE [LARGE SCALE GENOMIC DNA]</scope>
    <source>
        <strain evidence="3 4">NRRL 13405</strain>
    </source>
</reference>
<evidence type="ECO:0000256" key="1">
    <source>
        <dbReference type="SAM" id="MobiDB-lite"/>
    </source>
</evidence>
<proteinExistence type="predicted"/>
<evidence type="ECO:0000313" key="4">
    <source>
        <dbReference type="Proteomes" id="UP000265631"/>
    </source>
</evidence>
<feature type="domain" description="Heterokaryon incompatibility" evidence="2">
    <location>
        <begin position="63"/>
        <end position="215"/>
    </location>
</feature>
<evidence type="ECO:0000313" key="3">
    <source>
        <dbReference type="EMBL" id="RFN49900.1"/>
    </source>
</evidence>
<dbReference type="PANTHER" id="PTHR24148:SF73">
    <property type="entry name" value="HET DOMAIN PROTEIN (AFU_ORTHOLOGUE AFUA_8G01020)"/>
    <property type="match status" value="1"/>
</dbReference>
<dbReference type="EMBL" id="PXXK01000156">
    <property type="protein sequence ID" value="RFN49900.1"/>
    <property type="molecule type" value="Genomic_DNA"/>
</dbReference>
<dbReference type="InterPro" id="IPR010730">
    <property type="entry name" value="HET"/>
</dbReference>
<organism evidence="3 4">
    <name type="scientific">Fusarium flagelliforme</name>
    <dbReference type="NCBI Taxonomy" id="2675880"/>
    <lineage>
        <taxon>Eukaryota</taxon>
        <taxon>Fungi</taxon>
        <taxon>Dikarya</taxon>
        <taxon>Ascomycota</taxon>
        <taxon>Pezizomycotina</taxon>
        <taxon>Sordariomycetes</taxon>
        <taxon>Hypocreomycetidae</taxon>
        <taxon>Hypocreales</taxon>
        <taxon>Nectriaceae</taxon>
        <taxon>Fusarium</taxon>
        <taxon>Fusarium incarnatum-equiseti species complex</taxon>
    </lineage>
</organism>
<feature type="region of interest" description="Disordered" evidence="1">
    <location>
        <begin position="1"/>
        <end position="24"/>
    </location>
</feature>
<feature type="compositionally biased region" description="Basic and acidic residues" evidence="1">
    <location>
        <begin position="1"/>
        <end position="14"/>
    </location>
</feature>
<dbReference type="Pfam" id="PF06985">
    <property type="entry name" value="HET"/>
    <property type="match status" value="1"/>
</dbReference>
<name>A0A395MQ15_9HYPO</name>
<accession>A0A395MQ15</accession>
<sequence length="571" mass="64753">MSTAEHDVQPEPRVSDGGSKPLHYQSLDSQRQEIRILRLLPGNEDDPICCTLHTITLDETSDYEALSYNWGDPQICRAIEVDGMVKDVTVNLFNALRRLRLPHEERHLWVDAICINQDDNTEKSHQVNLMSKIYSWTNRALLWIGDFSGDKDAWPNVIPEETAKVALDLVEDLADDKHYNPVDGGENDGPTEEQFVAVARLLLLPWWNRAWTVQEAILPKDAVIVCGSAELSFVRFTEAYDNALHHDYSGCCHEGHRLLLSFYQTLNGLRETRRNHKELPIASEIINLLRNRGASDPRDKIYAYLGLVDGEVSADYTLPREEAFKHTSRALIERFGTLDILLRVSESGRSPTLPTWVPDWGADINQERLFQEIEWIYSYSMFRAAGQTKAETRNSFSKDALDLQGFVIDRVVDTGPVLETGKDKTEMVAIWQNNVNSVYPGGGTYFEAAFHTIMTDICQSFGRRRRIKSDEDPQALFVEALARDGEGYYLSAHGCKGFMAEKGIIGVGHPDIEVGDSICVFKGGNMPFILREVQRDEGDVAYQYIGQAYVYKMMDGEMINEATEWNWISLV</sequence>
<dbReference type="Pfam" id="PF26639">
    <property type="entry name" value="Het-6_barrel"/>
    <property type="match status" value="1"/>
</dbReference>
<gene>
    <name evidence="3" type="ORF">FIE12Z_5799</name>
</gene>
<protein>
    <submittedName>
        <fullName evidence="3">Heterokaryon incompatibility protein (Het-6or allele)</fullName>
    </submittedName>
</protein>
<dbReference type="STRING" id="2594813.A0A395MQ15"/>